<comment type="similarity">
    <text evidence="2">Belongs to the UPF0057 (PMP3) family.</text>
</comment>
<keyword evidence="5 6" id="KW-0472">Membrane</keyword>
<keyword evidence="7" id="KW-0732">Signal</keyword>
<evidence type="ECO:0000256" key="4">
    <source>
        <dbReference type="ARBA" id="ARBA00022989"/>
    </source>
</evidence>
<dbReference type="Pfam" id="PF01679">
    <property type="entry name" value="Pmp3"/>
    <property type="match status" value="1"/>
</dbReference>
<evidence type="ECO:0000256" key="2">
    <source>
        <dbReference type="ARBA" id="ARBA00009530"/>
    </source>
</evidence>
<evidence type="ECO:0000256" key="1">
    <source>
        <dbReference type="ARBA" id="ARBA00004370"/>
    </source>
</evidence>
<keyword evidence="4 6" id="KW-1133">Transmembrane helix</keyword>
<keyword evidence="3 6" id="KW-0812">Transmembrane</keyword>
<accession>A0AAV1CVP3</accession>
<feature type="chain" id="PRO_5043740510" evidence="7">
    <location>
        <begin position="24"/>
        <end position="72"/>
    </location>
</feature>
<dbReference type="PANTHER" id="PTHR21659:SF121">
    <property type="entry name" value="LOW TEMPERATURE-INDUCED PROTEIN LT101.2-LIKE"/>
    <property type="match status" value="1"/>
</dbReference>
<gene>
    <name evidence="8" type="ORF">OLC1_LOCUS8931</name>
</gene>
<protein>
    <submittedName>
        <fullName evidence="8">OLC1v1035506C1</fullName>
    </submittedName>
</protein>
<feature type="signal peptide" evidence="7">
    <location>
        <begin position="1"/>
        <end position="23"/>
    </location>
</feature>
<dbReference type="PANTHER" id="PTHR21659">
    <property type="entry name" value="HYDROPHOBIC PROTEIN RCI2 LOW TEMPERATURE AND SALT RESPONSIVE PROTEIN LTI6 -RELATED"/>
    <property type="match status" value="1"/>
</dbReference>
<name>A0AAV1CVP3_OLDCO</name>
<dbReference type="PROSITE" id="PS01309">
    <property type="entry name" value="UPF0057"/>
    <property type="match status" value="1"/>
</dbReference>
<evidence type="ECO:0000256" key="6">
    <source>
        <dbReference type="SAM" id="Phobius"/>
    </source>
</evidence>
<evidence type="ECO:0000256" key="3">
    <source>
        <dbReference type="ARBA" id="ARBA00022692"/>
    </source>
</evidence>
<keyword evidence="9" id="KW-1185">Reference proteome</keyword>
<proteinExistence type="inferred from homology"/>
<feature type="transmembrane region" description="Helical" evidence="6">
    <location>
        <begin position="35"/>
        <end position="57"/>
    </location>
</feature>
<dbReference type="AlphaFoldDB" id="A0AAV1CVP3"/>
<sequence length="72" mass="7823">MATRGEIFLEILIAILLPPLGVCLRDGCCSCEFLICLILTLLGYVPGIIYAVYAIVVRGGGRLDDERRPLTA</sequence>
<evidence type="ECO:0000256" key="5">
    <source>
        <dbReference type="ARBA" id="ARBA00023136"/>
    </source>
</evidence>
<dbReference type="Proteomes" id="UP001161247">
    <property type="component" value="Chromosome 3"/>
</dbReference>
<evidence type="ECO:0000256" key="7">
    <source>
        <dbReference type="SAM" id="SignalP"/>
    </source>
</evidence>
<reference evidence="8" key="1">
    <citation type="submission" date="2023-03" db="EMBL/GenBank/DDBJ databases">
        <authorList>
            <person name="Julca I."/>
        </authorList>
    </citation>
    <scope>NUCLEOTIDE SEQUENCE</scope>
</reference>
<organism evidence="8 9">
    <name type="scientific">Oldenlandia corymbosa var. corymbosa</name>
    <dbReference type="NCBI Taxonomy" id="529605"/>
    <lineage>
        <taxon>Eukaryota</taxon>
        <taxon>Viridiplantae</taxon>
        <taxon>Streptophyta</taxon>
        <taxon>Embryophyta</taxon>
        <taxon>Tracheophyta</taxon>
        <taxon>Spermatophyta</taxon>
        <taxon>Magnoliopsida</taxon>
        <taxon>eudicotyledons</taxon>
        <taxon>Gunneridae</taxon>
        <taxon>Pentapetalae</taxon>
        <taxon>asterids</taxon>
        <taxon>lamiids</taxon>
        <taxon>Gentianales</taxon>
        <taxon>Rubiaceae</taxon>
        <taxon>Rubioideae</taxon>
        <taxon>Spermacoceae</taxon>
        <taxon>Hedyotis-Oldenlandia complex</taxon>
        <taxon>Oldenlandia</taxon>
    </lineage>
</organism>
<dbReference type="EMBL" id="OX459120">
    <property type="protein sequence ID" value="CAI9098799.1"/>
    <property type="molecule type" value="Genomic_DNA"/>
</dbReference>
<comment type="subcellular location">
    <subcellularLocation>
        <location evidence="1">Membrane</location>
    </subcellularLocation>
</comment>
<dbReference type="InterPro" id="IPR000612">
    <property type="entry name" value="PMP3"/>
</dbReference>
<evidence type="ECO:0000313" key="8">
    <source>
        <dbReference type="EMBL" id="CAI9098799.1"/>
    </source>
</evidence>
<evidence type="ECO:0000313" key="9">
    <source>
        <dbReference type="Proteomes" id="UP001161247"/>
    </source>
</evidence>
<dbReference type="GO" id="GO:0016020">
    <property type="term" value="C:membrane"/>
    <property type="evidence" value="ECO:0007669"/>
    <property type="project" value="UniProtKB-SubCell"/>
</dbReference>